<evidence type="ECO:0000259" key="9">
    <source>
        <dbReference type="Pfam" id="PF12320"/>
    </source>
</evidence>
<dbReference type="GO" id="GO:0006310">
    <property type="term" value="P:DNA recombination"/>
    <property type="evidence" value="ECO:0007669"/>
    <property type="project" value="UniProtKB-KW"/>
</dbReference>
<dbReference type="InterPro" id="IPR050535">
    <property type="entry name" value="DNA_Repair-Maintenance_Comp"/>
</dbReference>
<evidence type="ECO:0000256" key="4">
    <source>
        <dbReference type="ARBA" id="ARBA00022722"/>
    </source>
</evidence>
<dbReference type="InterPro" id="IPR029052">
    <property type="entry name" value="Metallo-depent_PP-like"/>
</dbReference>
<sequence length="402" mass="43381">MRILHTSDWHIGRTLHGQDLSDSVDAFFSWLLQLVEARSIELVLISGDLFDRAVPPLNALARTSKMLEELSAKARVIITSGNHDSATRLGLFSPMLDQRLVVTTGVDTIGTAVEHGGPGGCLIYPIPYLEPDLVRQELSDLAPLDSGLPAPLPRSHEAVVAAALRRVRADLELRREAGDQRPAIIMLHEFLTGGAPSDSERVIEVGGVGCVPAAVLDTLGGEEQIDLGVVYAALGHLHRPQSISGARMPLRYSGSPIAYSFSEAGVDKSVVLLDVHGDSCEIELVPIPVHRPLALLRGTMEDLLADPDPALVNAYCSISVTDDARPQQMVSRIREVYPHALVILHESAIRSSIPSGAPGVRSRAPQEVTLDFFAAVGGRELDAREAQIVSDVWTDMRKEGLQ</sequence>
<keyword evidence="7" id="KW-0233">DNA recombination</keyword>
<comment type="caution">
    <text evidence="10">The sequence shown here is derived from an EMBL/GenBank/DDBJ whole genome shotgun (WGS) entry which is preliminary data.</text>
</comment>
<dbReference type="eggNOG" id="COG0420">
    <property type="taxonomic scope" value="Bacteria"/>
</dbReference>
<dbReference type="Pfam" id="PF00149">
    <property type="entry name" value="Metallophos"/>
    <property type="match status" value="1"/>
</dbReference>
<evidence type="ECO:0000256" key="1">
    <source>
        <dbReference type="ARBA" id="ARBA00010555"/>
    </source>
</evidence>
<dbReference type="EMBL" id="AQHZ01000005">
    <property type="protein sequence ID" value="ENO18940.1"/>
    <property type="molecule type" value="Genomic_DNA"/>
</dbReference>
<evidence type="ECO:0000313" key="10">
    <source>
        <dbReference type="EMBL" id="ENO18940.1"/>
    </source>
</evidence>
<evidence type="ECO:0000256" key="6">
    <source>
        <dbReference type="ARBA" id="ARBA00022839"/>
    </source>
</evidence>
<keyword evidence="4 7" id="KW-0540">Nuclease</keyword>
<dbReference type="SUPFAM" id="SSF56300">
    <property type="entry name" value="Metallo-dependent phosphatases"/>
    <property type="match status" value="1"/>
</dbReference>
<name>N6W8Q2_9ACTO</name>
<dbReference type="PANTHER" id="PTHR30337:SF0">
    <property type="entry name" value="NUCLEASE SBCCD SUBUNIT D"/>
    <property type="match status" value="1"/>
</dbReference>
<evidence type="ECO:0000256" key="5">
    <source>
        <dbReference type="ARBA" id="ARBA00022801"/>
    </source>
</evidence>
<protein>
    <recommendedName>
        <fullName evidence="3 7">Nuclease SbcCD subunit D</fullName>
    </recommendedName>
</protein>
<feature type="domain" description="Calcineurin-like phosphoesterase" evidence="8">
    <location>
        <begin position="1"/>
        <end position="239"/>
    </location>
</feature>
<dbReference type="NCBIfam" id="TIGR00619">
    <property type="entry name" value="sbcd"/>
    <property type="match status" value="1"/>
</dbReference>
<dbReference type="Pfam" id="PF12320">
    <property type="entry name" value="SbcD_C"/>
    <property type="match status" value="1"/>
</dbReference>
<reference evidence="10 11" key="1">
    <citation type="submission" date="2013-03" db="EMBL/GenBank/DDBJ databases">
        <title>Reference genome for the Human Microbiome Project.</title>
        <authorList>
            <person name="Aqrawi P."/>
            <person name="Ayvaz T."/>
            <person name="Bess C."/>
            <person name="Blankenburg K."/>
            <person name="Coyle M."/>
            <person name="Deng J."/>
            <person name="Forbes L."/>
            <person name="Fowler G."/>
            <person name="Francisco L."/>
            <person name="Fu Q."/>
            <person name="Gibbs R."/>
            <person name="Gross S."/>
            <person name="Gubbala S."/>
            <person name="Hale W."/>
            <person name="Hemphill L."/>
            <person name="Highlander S."/>
            <person name="Hirani K."/>
            <person name="Jackson L."/>
            <person name="Jakkamsetti A."/>
            <person name="Javaid M."/>
            <person name="Jayaseelan J.C."/>
            <person name="Jiang H."/>
            <person name="Joshi V."/>
            <person name="Korchina V."/>
            <person name="Kovar C."/>
            <person name="Lara F."/>
            <person name="Lee S."/>
            <person name="Liu Y."/>
            <person name="Mata R."/>
            <person name="Mathew T."/>
            <person name="Munidasa M."/>
            <person name="Muzny D."/>
            <person name="Nazareth L."/>
            <person name="Ngo R."/>
            <person name="Nguyen L."/>
            <person name="Nguyen N."/>
            <person name="Okwuonu G."/>
            <person name="Ongeri F."/>
            <person name="Palculict T."/>
            <person name="Patil S."/>
            <person name="Petrosino J."/>
            <person name="Pham C."/>
            <person name="Pham P."/>
            <person name="Pu L.-L."/>
            <person name="Qin X."/>
            <person name="Qu J."/>
            <person name="Reid J."/>
            <person name="Ross M."/>
            <person name="Ruth R."/>
            <person name="Saada N."/>
            <person name="San Lucas F."/>
            <person name="Santibanez J."/>
            <person name="Shang Y."/>
            <person name="Simmons D."/>
            <person name="Song X.-Z."/>
            <person name="Tang L.-Y."/>
            <person name="Thornton R."/>
            <person name="Warren J."/>
            <person name="Weissenberger G."/>
            <person name="Wilczek-Boney K."/>
            <person name="Worley K."/>
            <person name="Youmans B."/>
            <person name="Zhang J."/>
            <person name="Zhang L."/>
            <person name="Zhao Z."/>
            <person name="Zhou C."/>
            <person name="Zhu D."/>
            <person name="Zhu Y."/>
        </authorList>
    </citation>
    <scope>NUCLEOTIDE SEQUENCE [LARGE SCALE GENOMIC DNA]</scope>
    <source>
        <strain evidence="10 11">F0333</strain>
    </source>
</reference>
<dbReference type="Gene3D" id="3.60.21.10">
    <property type="match status" value="1"/>
</dbReference>
<evidence type="ECO:0000256" key="7">
    <source>
        <dbReference type="RuleBase" id="RU363069"/>
    </source>
</evidence>
<keyword evidence="5 7" id="KW-0378">Hydrolase</keyword>
<dbReference type="CDD" id="cd00840">
    <property type="entry name" value="MPP_Mre11_N"/>
    <property type="match status" value="1"/>
</dbReference>
<dbReference type="PANTHER" id="PTHR30337">
    <property type="entry name" value="COMPONENT OF ATP-DEPENDENT DSDNA EXONUCLEASE"/>
    <property type="match status" value="1"/>
</dbReference>
<dbReference type="OrthoDB" id="9773856at2"/>
<keyword evidence="7" id="KW-0235">DNA replication</keyword>
<evidence type="ECO:0000313" key="11">
    <source>
        <dbReference type="Proteomes" id="UP000013015"/>
    </source>
</evidence>
<keyword evidence="6 7" id="KW-0269">Exonuclease</keyword>
<dbReference type="InterPro" id="IPR004593">
    <property type="entry name" value="SbcD"/>
</dbReference>
<dbReference type="GO" id="GO:0004519">
    <property type="term" value="F:endonuclease activity"/>
    <property type="evidence" value="ECO:0007669"/>
    <property type="project" value="UniProtKB-KW"/>
</dbReference>
<dbReference type="HOGENOM" id="CLU_038045_0_1_11"/>
<dbReference type="STRING" id="888050.HMPREF9004_0275"/>
<dbReference type="RefSeq" id="WP_005961939.1">
    <property type="nucleotide sequence ID" value="NZ_CP040505.1"/>
</dbReference>
<accession>N6W8Q2</accession>
<dbReference type="InterPro" id="IPR041796">
    <property type="entry name" value="Mre11_N"/>
</dbReference>
<dbReference type="InterPro" id="IPR026843">
    <property type="entry name" value="SbcD_C"/>
</dbReference>
<dbReference type="InterPro" id="IPR004843">
    <property type="entry name" value="Calcineurin-like_PHP"/>
</dbReference>
<evidence type="ECO:0000256" key="2">
    <source>
        <dbReference type="ARBA" id="ARBA00011322"/>
    </source>
</evidence>
<dbReference type="PATRIC" id="fig|888050.3.peg.269"/>
<proteinExistence type="inferred from homology"/>
<dbReference type="GO" id="GO:0008408">
    <property type="term" value="F:3'-5' exonuclease activity"/>
    <property type="evidence" value="ECO:0007669"/>
    <property type="project" value="InterPro"/>
</dbReference>
<gene>
    <name evidence="7" type="primary">sbcD</name>
    <name evidence="10" type="ORF">HMPREF9004_0275</name>
</gene>
<comment type="function">
    <text evidence="7">SbcCD cleaves DNA hairpin structures. These structures can inhibit DNA replication and are intermediates in certain DNA recombination reactions. The complex acts as a 3'-&gt;5' double strand exonuclease that can open hairpins. It also has a 5' single-strand endonuclease activity.</text>
</comment>
<keyword evidence="7" id="KW-0255">Endonuclease</keyword>
<dbReference type="GO" id="GO:0006260">
    <property type="term" value="P:DNA replication"/>
    <property type="evidence" value="ECO:0007669"/>
    <property type="project" value="UniProtKB-KW"/>
</dbReference>
<feature type="domain" description="Nuclease SbcCD subunit D C-terminal" evidence="9">
    <location>
        <begin position="290"/>
        <end position="373"/>
    </location>
</feature>
<comment type="similarity">
    <text evidence="1 7">Belongs to the SbcD family.</text>
</comment>
<evidence type="ECO:0000259" key="8">
    <source>
        <dbReference type="Pfam" id="PF00149"/>
    </source>
</evidence>
<dbReference type="AlphaFoldDB" id="N6W8Q2"/>
<evidence type="ECO:0000256" key="3">
    <source>
        <dbReference type="ARBA" id="ARBA00013365"/>
    </source>
</evidence>
<comment type="subunit">
    <text evidence="2 7">Heterodimer of SbcC and SbcD.</text>
</comment>
<keyword evidence="11" id="KW-1185">Reference proteome</keyword>
<dbReference type="Proteomes" id="UP000013015">
    <property type="component" value="Unassembled WGS sequence"/>
</dbReference>
<organism evidence="10 11">
    <name type="scientific">Schaalia cardiffensis F0333</name>
    <dbReference type="NCBI Taxonomy" id="888050"/>
    <lineage>
        <taxon>Bacteria</taxon>
        <taxon>Bacillati</taxon>
        <taxon>Actinomycetota</taxon>
        <taxon>Actinomycetes</taxon>
        <taxon>Actinomycetales</taxon>
        <taxon>Actinomycetaceae</taxon>
        <taxon>Schaalia</taxon>
    </lineage>
</organism>